<evidence type="ECO:0000256" key="5">
    <source>
        <dbReference type="ARBA" id="ARBA00013220"/>
    </source>
</evidence>
<evidence type="ECO:0000256" key="10">
    <source>
        <dbReference type="ARBA" id="ARBA00023315"/>
    </source>
</evidence>
<sequence>MTSGILTFFFRSFENSGQIAALDEIIRLKEKYRFRVLLDESNSVGVLGRSGTGLTEHYGVSVEKVDIITAATGHALGTEGGFCTGSARVIDHQRLSSSGYVFSASLSPYLVSAAITAIDVLEKKPNLISKLKGNITVLWEGLSDVQGLAISSNPQSPIVFLRLEKSTGSLKSDMHILEDIADRISNHSSTLKEHSLLVVASKRSTLGKCRLPIGISLFVSAAHSESDLLKA</sequence>
<dbReference type="GO" id="GO:0016020">
    <property type="term" value="C:membrane"/>
    <property type="evidence" value="ECO:0007669"/>
    <property type="project" value="GOC"/>
</dbReference>
<evidence type="ECO:0000256" key="4">
    <source>
        <dbReference type="ARBA" id="ARBA00008392"/>
    </source>
</evidence>
<comment type="pathway">
    <text evidence="2">Lipid metabolism; sphingolipid metabolism.</text>
</comment>
<comment type="caution">
    <text evidence="12">The sequence shown here is derived from an EMBL/GenBank/DDBJ whole genome shotgun (WGS) entry which is preliminary data.</text>
</comment>
<keyword evidence="10" id="KW-0012">Acyltransferase</keyword>
<dbReference type="InterPro" id="IPR004839">
    <property type="entry name" value="Aminotransferase_I/II_large"/>
</dbReference>
<dbReference type="PANTHER" id="PTHR13693:SF2">
    <property type="entry name" value="SERINE PALMITOYLTRANSFERASE 1"/>
    <property type="match status" value="1"/>
</dbReference>
<dbReference type="Proteomes" id="UP000187406">
    <property type="component" value="Unassembled WGS sequence"/>
</dbReference>
<dbReference type="AlphaFoldDB" id="A0A1Q3CAF2"/>
<evidence type="ECO:0000256" key="2">
    <source>
        <dbReference type="ARBA" id="ARBA00004760"/>
    </source>
</evidence>
<dbReference type="GO" id="GO:0046512">
    <property type="term" value="P:sphingosine biosynthetic process"/>
    <property type="evidence" value="ECO:0007669"/>
    <property type="project" value="TreeGrafter"/>
</dbReference>
<dbReference type="PANTHER" id="PTHR13693">
    <property type="entry name" value="CLASS II AMINOTRANSFERASE/8-AMINO-7-OXONONANOATE SYNTHASE"/>
    <property type="match status" value="1"/>
</dbReference>
<comment type="similarity">
    <text evidence="4">Belongs to the class-II pyridoxal-phosphate-dependent aminotransferase family.</text>
</comment>
<dbReference type="InterPro" id="IPR015424">
    <property type="entry name" value="PyrdxlP-dep_Trfase"/>
</dbReference>
<keyword evidence="6" id="KW-0808">Transferase</keyword>
<keyword evidence="9" id="KW-0443">Lipid metabolism</keyword>
<dbReference type="InterPro" id="IPR050087">
    <property type="entry name" value="AON_synthase_class-II"/>
</dbReference>
<feature type="domain" description="Aminotransferase class I/classII large" evidence="11">
    <location>
        <begin position="19"/>
        <end position="174"/>
    </location>
</feature>
<evidence type="ECO:0000259" key="11">
    <source>
        <dbReference type="Pfam" id="PF00155"/>
    </source>
</evidence>
<reference evidence="13" key="1">
    <citation type="submission" date="2016-04" db="EMBL/GenBank/DDBJ databases">
        <title>Cephalotus genome sequencing.</title>
        <authorList>
            <person name="Fukushima K."/>
            <person name="Hasebe M."/>
            <person name="Fang X."/>
        </authorList>
    </citation>
    <scope>NUCLEOTIDE SEQUENCE [LARGE SCALE GENOMIC DNA]</scope>
    <source>
        <strain evidence="13">cv. St1</strain>
    </source>
</reference>
<keyword evidence="7" id="KW-0663">Pyridoxal phosphate</keyword>
<evidence type="ECO:0000256" key="3">
    <source>
        <dbReference type="ARBA" id="ARBA00004991"/>
    </source>
</evidence>
<proteinExistence type="inferred from homology"/>
<comment type="pathway">
    <text evidence="3">Sphingolipid metabolism.</text>
</comment>
<accession>A0A1Q3CAF2</accession>
<dbReference type="InParanoid" id="A0A1Q3CAF2"/>
<evidence type="ECO:0000256" key="1">
    <source>
        <dbReference type="ARBA" id="ARBA00001933"/>
    </source>
</evidence>
<dbReference type="GO" id="GO:0030170">
    <property type="term" value="F:pyridoxal phosphate binding"/>
    <property type="evidence" value="ECO:0007669"/>
    <property type="project" value="InterPro"/>
</dbReference>
<dbReference type="Pfam" id="PF00155">
    <property type="entry name" value="Aminotran_1_2"/>
    <property type="match status" value="1"/>
</dbReference>
<dbReference type="GO" id="GO:0004758">
    <property type="term" value="F:serine C-palmitoyltransferase activity"/>
    <property type="evidence" value="ECO:0007669"/>
    <property type="project" value="TreeGrafter"/>
</dbReference>
<keyword evidence="13" id="KW-1185">Reference proteome</keyword>
<dbReference type="GO" id="GO:0046513">
    <property type="term" value="P:ceramide biosynthetic process"/>
    <property type="evidence" value="ECO:0007669"/>
    <property type="project" value="TreeGrafter"/>
</dbReference>
<dbReference type="SUPFAM" id="SSF53383">
    <property type="entry name" value="PLP-dependent transferases"/>
    <property type="match status" value="1"/>
</dbReference>
<evidence type="ECO:0000256" key="7">
    <source>
        <dbReference type="ARBA" id="ARBA00022898"/>
    </source>
</evidence>
<evidence type="ECO:0000313" key="12">
    <source>
        <dbReference type="EMBL" id="GAV77102.1"/>
    </source>
</evidence>
<dbReference type="OrthoDB" id="3168162at2759"/>
<dbReference type="Gene3D" id="3.40.640.10">
    <property type="entry name" value="Type I PLP-dependent aspartate aminotransferase-like (Major domain)"/>
    <property type="match status" value="1"/>
</dbReference>
<evidence type="ECO:0000313" key="13">
    <source>
        <dbReference type="Proteomes" id="UP000187406"/>
    </source>
</evidence>
<evidence type="ECO:0000256" key="6">
    <source>
        <dbReference type="ARBA" id="ARBA00022679"/>
    </source>
</evidence>
<evidence type="ECO:0000256" key="9">
    <source>
        <dbReference type="ARBA" id="ARBA00023098"/>
    </source>
</evidence>
<organism evidence="12 13">
    <name type="scientific">Cephalotus follicularis</name>
    <name type="common">Albany pitcher plant</name>
    <dbReference type="NCBI Taxonomy" id="3775"/>
    <lineage>
        <taxon>Eukaryota</taxon>
        <taxon>Viridiplantae</taxon>
        <taxon>Streptophyta</taxon>
        <taxon>Embryophyta</taxon>
        <taxon>Tracheophyta</taxon>
        <taxon>Spermatophyta</taxon>
        <taxon>Magnoliopsida</taxon>
        <taxon>eudicotyledons</taxon>
        <taxon>Gunneridae</taxon>
        <taxon>Pentapetalae</taxon>
        <taxon>rosids</taxon>
        <taxon>fabids</taxon>
        <taxon>Oxalidales</taxon>
        <taxon>Cephalotaceae</taxon>
        <taxon>Cephalotus</taxon>
    </lineage>
</organism>
<gene>
    <name evidence="12" type="ORF">CFOL_v3_20574</name>
</gene>
<dbReference type="EMBL" id="BDDD01001571">
    <property type="protein sequence ID" value="GAV77102.1"/>
    <property type="molecule type" value="Genomic_DNA"/>
</dbReference>
<dbReference type="STRING" id="3775.A0A1Q3CAF2"/>
<evidence type="ECO:0000256" key="8">
    <source>
        <dbReference type="ARBA" id="ARBA00022919"/>
    </source>
</evidence>
<protein>
    <recommendedName>
        <fullName evidence="5">serine C-palmitoyltransferase</fullName>
        <ecNumber evidence="5">2.3.1.50</ecNumber>
    </recommendedName>
</protein>
<name>A0A1Q3CAF2_CEPFO</name>
<dbReference type="GO" id="GO:0005783">
    <property type="term" value="C:endoplasmic reticulum"/>
    <property type="evidence" value="ECO:0007669"/>
    <property type="project" value="TreeGrafter"/>
</dbReference>
<dbReference type="EC" id="2.3.1.50" evidence="5"/>
<dbReference type="InterPro" id="IPR015421">
    <property type="entry name" value="PyrdxlP-dep_Trfase_major"/>
</dbReference>
<comment type="cofactor">
    <cofactor evidence="1">
        <name>pyridoxal 5'-phosphate</name>
        <dbReference type="ChEBI" id="CHEBI:597326"/>
    </cofactor>
</comment>
<keyword evidence="8" id="KW-0746">Sphingolipid metabolism</keyword>